<dbReference type="InterPro" id="IPR050565">
    <property type="entry name" value="LYPA1-2/EST-like"/>
</dbReference>
<comment type="catalytic activity">
    <reaction evidence="9">
        <text>S-hexadecanoyl-L-cysteinyl-[protein] + H2O = L-cysteinyl-[protein] + hexadecanoate + H(+)</text>
        <dbReference type="Rhea" id="RHEA:19233"/>
        <dbReference type="Rhea" id="RHEA-COMP:10131"/>
        <dbReference type="Rhea" id="RHEA-COMP:11032"/>
        <dbReference type="ChEBI" id="CHEBI:7896"/>
        <dbReference type="ChEBI" id="CHEBI:15377"/>
        <dbReference type="ChEBI" id="CHEBI:15378"/>
        <dbReference type="ChEBI" id="CHEBI:29950"/>
        <dbReference type="ChEBI" id="CHEBI:74151"/>
        <dbReference type="EC" id="3.1.2.22"/>
    </reaction>
</comment>
<evidence type="ECO:0000256" key="8">
    <source>
        <dbReference type="ARBA" id="ARBA00031195"/>
    </source>
</evidence>
<keyword evidence="5" id="KW-0378">Hydrolase</keyword>
<evidence type="ECO:0000256" key="2">
    <source>
        <dbReference type="ARBA" id="ARBA00006499"/>
    </source>
</evidence>
<protein>
    <recommendedName>
        <fullName evidence="3">palmitoyl-protein hydrolase</fullName>
        <ecNumber evidence="3">3.1.2.22</ecNumber>
    </recommendedName>
    <alternativeName>
        <fullName evidence="8">Palmitoyl-protein hydrolase</fullName>
    </alternativeName>
</protein>
<reference evidence="12 13" key="1">
    <citation type="submission" date="2024-02" db="EMBL/GenBank/DDBJ databases">
        <title>Chromosome-scale genome assembly of the rough periwinkle Littorina saxatilis.</title>
        <authorList>
            <person name="De Jode A."/>
            <person name="Faria R."/>
            <person name="Formenti G."/>
            <person name="Sims Y."/>
            <person name="Smith T.P."/>
            <person name="Tracey A."/>
            <person name="Wood J.M.D."/>
            <person name="Zagrodzka Z.B."/>
            <person name="Johannesson K."/>
            <person name="Butlin R.K."/>
            <person name="Leder E.H."/>
        </authorList>
    </citation>
    <scope>NUCLEOTIDE SEQUENCE [LARGE SCALE GENOMIC DNA]</scope>
    <source>
        <strain evidence="12">Snail1</strain>
        <tissue evidence="12">Muscle</tissue>
    </source>
</reference>
<evidence type="ECO:0000256" key="9">
    <source>
        <dbReference type="ARBA" id="ARBA00047337"/>
    </source>
</evidence>
<evidence type="ECO:0000256" key="3">
    <source>
        <dbReference type="ARBA" id="ARBA00012423"/>
    </source>
</evidence>
<proteinExistence type="inferred from homology"/>
<evidence type="ECO:0000256" key="4">
    <source>
        <dbReference type="ARBA" id="ARBA00022490"/>
    </source>
</evidence>
<evidence type="ECO:0000256" key="5">
    <source>
        <dbReference type="ARBA" id="ARBA00022801"/>
    </source>
</evidence>
<evidence type="ECO:0000256" key="1">
    <source>
        <dbReference type="ARBA" id="ARBA00004496"/>
    </source>
</evidence>
<dbReference type="InterPro" id="IPR029058">
    <property type="entry name" value="AB_hydrolase_fold"/>
</dbReference>
<dbReference type="GO" id="GO:0006631">
    <property type="term" value="P:fatty acid metabolic process"/>
    <property type="evidence" value="ECO:0007669"/>
    <property type="project" value="UniProtKB-KW"/>
</dbReference>
<evidence type="ECO:0000313" key="13">
    <source>
        <dbReference type="Proteomes" id="UP001374579"/>
    </source>
</evidence>
<dbReference type="Pfam" id="PF02230">
    <property type="entry name" value="Abhydrolase_2"/>
    <property type="match status" value="1"/>
</dbReference>
<feature type="domain" description="Phospholipase/carboxylesterase/thioesterase" evidence="11">
    <location>
        <begin position="49"/>
        <end position="261"/>
    </location>
</feature>
<keyword evidence="13" id="KW-1185">Reference proteome</keyword>
<dbReference type="InterPro" id="IPR003140">
    <property type="entry name" value="PLipase/COase/thioEstase"/>
</dbReference>
<accession>A0AAN9GAC3</accession>
<dbReference type="EMBL" id="JBAMIC010000011">
    <property type="protein sequence ID" value="KAK7100817.1"/>
    <property type="molecule type" value="Genomic_DNA"/>
</dbReference>
<dbReference type="Proteomes" id="UP001374579">
    <property type="component" value="Unassembled WGS sequence"/>
</dbReference>
<sequence length="264" mass="29115">MYGFPLTWSDFATRTRFSAFLQFLLAVIAGLVAARRYMGASSSQDMNPPAVVQPLKEHTASFIFLHGLGDTGHGWAQGLRTLKFQNIKCVCPHAPIKPVTLNAGMRMPSWFDIHGLDSGSPQDEEGIKEASHTLQALVESEVKAGIARNRIFIGGFSQGGAVALYTAFAVNKPIGGVVALSTWLPLHKKLMTDKESKYNKTVPILQCHGTHDPLVRFSWGQETSQFISSFNPNLQFKSYDGMMHSSCPEEMQEVKTFLEKHLGS</sequence>
<keyword evidence="7" id="KW-0443">Lipid metabolism</keyword>
<comment type="subcellular location">
    <subcellularLocation>
        <location evidence="1">Cytoplasm</location>
    </subcellularLocation>
</comment>
<dbReference type="GO" id="GO:0052689">
    <property type="term" value="F:carboxylic ester hydrolase activity"/>
    <property type="evidence" value="ECO:0007669"/>
    <property type="project" value="TreeGrafter"/>
</dbReference>
<dbReference type="GO" id="GO:0008474">
    <property type="term" value="F:palmitoyl-(protein) hydrolase activity"/>
    <property type="evidence" value="ECO:0007669"/>
    <property type="project" value="UniProtKB-EC"/>
</dbReference>
<keyword evidence="6" id="KW-0276">Fatty acid metabolism</keyword>
<comment type="caution">
    <text evidence="12">The sequence shown here is derived from an EMBL/GenBank/DDBJ whole genome shotgun (WGS) entry which is preliminary data.</text>
</comment>
<evidence type="ECO:0000256" key="7">
    <source>
        <dbReference type="ARBA" id="ARBA00023098"/>
    </source>
</evidence>
<dbReference type="PANTHER" id="PTHR10655">
    <property type="entry name" value="LYSOPHOSPHOLIPASE-RELATED"/>
    <property type="match status" value="1"/>
</dbReference>
<comment type="catalytic activity">
    <reaction evidence="10">
        <text>1-hexadecanoyl-sn-glycero-3-phosphocholine + H2O = sn-glycerol 3-phosphocholine + hexadecanoate + H(+)</text>
        <dbReference type="Rhea" id="RHEA:40435"/>
        <dbReference type="ChEBI" id="CHEBI:7896"/>
        <dbReference type="ChEBI" id="CHEBI:15377"/>
        <dbReference type="ChEBI" id="CHEBI:15378"/>
        <dbReference type="ChEBI" id="CHEBI:16870"/>
        <dbReference type="ChEBI" id="CHEBI:72998"/>
    </reaction>
    <physiologicalReaction direction="left-to-right" evidence="10">
        <dbReference type="Rhea" id="RHEA:40436"/>
    </physiologicalReaction>
</comment>
<name>A0AAN9GAC3_9CAEN</name>
<organism evidence="12 13">
    <name type="scientific">Littorina saxatilis</name>
    <dbReference type="NCBI Taxonomy" id="31220"/>
    <lineage>
        <taxon>Eukaryota</taxon>
        <taxon>Metazoa</taxon>
        <taxon>Spiralia</taxon>
        <taxon>Lophotrochozoa</taxon>
        <taxon>Mollusca</taxon>
        <taxon>Gastropoda</taxon>
        <taxon>Caenogastropoda</taxon>
        <taxon>Littorinimorpha</taxon>
        <taxon>Littorinoidea</taxon>
        <taxon>Littorinidae</taxon>
        <taxon>Littorina</taxon>
    </lineage>
</organism>
<dbReference type="SUPFAM" id="SSF53474">
    <property type="entry name" value="alpha/beta-Hydrolases"/>
    <property type="match status" value="1"/>
</dbReference>
<evidence type="ECO:0000313" key="12">
    <source>
        <dbReference type="EMBL" id="KAK7100817.1"/>
    </source>
</evidence>
<dbReference type="FunFam" id="3.40.50.1820:FF:000010">
    <property type="entry name" value="Acyl-protein thioesterase 2"/>
    <property type="match status" value="1"/>
</dbReference>
<dbReference type="Gene3D" id="3.40.50.1820">
    <property type="entry name" value="alpha/beta hydrolase"/>
    <property type="match status" value="1"/>
</dbReference>
<keyword evidence="4" id="KW-0963">Cytoplasm</keyword>
<evidence type="ECO:0000259" key="11">
    <source>
        <dbReference type="Pfam" id="PF02230"/>
    </source>
</evidence>
<dbReference type="AlphaFoldDB" id="A0AAN9GAC3"/>
<dbReference type="GO" id="GO:0005737">
    <property type="term" value="C:cytoplasm"/>
    <property type="evidence" value="ECO:0007669"/>
    <property type="project" value="UniProtKB-SubCell"/>
</dbReference>
<dbReference type="EC" id="3.1.2.22" evidence="3"/>
<dbReference type="PANTHER" id="PTHR10655:SF68">
    <property type="entry name" value="PALMITOYL-PROTEIN HYDROLASE"/>
    <property type="match status" value="1"/>
</dbReference>
<evidence type="ECO:0000256" key="10">
    <source>
        <dbReference type="ARBA" id="ARBA00048656"/>
    </source>
</evidence>
<evidence type="ECO:0000256" key="6">
    <source>
        <dbReference type="ARBA" id="ARBA00022832"/>
    </source>
</evidence>
<gene>
    <name evidence="12" type="ORF">V1264_023692</name>
</gene>
<comment type="similarity">
    <text evidence="2">Belongs to the AB hydrolase superfamily. AB hydrolase 2 family.</text>
</comment>